<protein>
    <submittedName>
        <fullName evidence="5">Transcriptional regulator, LacI family</fullName>
    </submittedName>
</protein>
<dbReference type="PROSITE" id="PS50932">
    <property type="entry name" value="HTH_LACI_2"/>
    <property type="match status" value="1"/>
</dbReference>
<dbReference type="SUPFAM" id="SSF47413">
    <property type="entry name" value="lambda repressor-like DNA-binding domains"/>
    <property type="match status" value="1"/>
</dbReference>
<dbReference type="GO" id="GO:0000976">
    <property type="term" value="F:transcription cis-regulatory region binding"/>
    <property type="evidence" value="ECO:0007669"/>
    <property type="project" value="TreeGrafter"/>
</dbReference>
<keyword evidence="6" id="KW-1185">Reference proteome</keyword>
<dbReference type="InterPro" id="IPR046335">
    <property type="entry name" value="LacI/GalR-like_sensor"/>
</dbReference>
<dbReference type="Gene3D" id="1.10.260.40">
    <property type="entry name" value="lambda repressor-like DNA-binding domains"/>
    <property type="match status" value="1"/>
</dbReference>
<dbReference type="InterPro" id="IPR028082">
    <property type="entry name" value="Peripla_BP_I"/>
</dbReference>
<keyword evidence="1" id="KW-0805">Transcription regulation</keyword>
<evidence type="ECO:0000256" key="2">
    <source>
        <dbReference type="ARBA" id="ARBA00023125"/>
    </source>
</evidence>
<gene>
    <name evidence="5" type="ORF">SAMN04487974_104179</name>
</gene>
<evidence type="ECO:0000256" key="1">
    <source>
        <dbReference type="ARBA" id="ARBA00023015"/>
    </source>
</evidence>
<dbReference type="PROSITE" id="PS00356">
    <property type="entry name" value="HTH_LACI_1"/>
    <property type="match status" value="1"/>
</dbReference>
<evidence type="ECO:0000259" key="4">
    <source>
        <dbReference type="PROSITE" id="PS50932"/>
    </source>
</evidence>
<dbReference type="InterPro" id="IPR010982">
    <property type="entry name" value="Lambda_DNA-bd_dom_sf"/>
</dbReference>
<dbReference type="Pfam" id="PF00356">
    <property type="entry name" value="LacI"/>
    <property type="match status" value="1"/>
</dbReference>
<accession>A0A1G7VJP2</accession>
<dbReference type="Gene3D" id="3.40.50.2300">
    <property type="match status" value="2"/>
</dbReference>
<dbReference type="GO" id="GO:0003700">
    <property type="term" value="F:DNA-binding transcription factor activity"/>
    <property type="evidence" value="ECO:0007669"/>
    <property type="project" value="TreeGrafter"/>
</dbReference>
<dbReference type="SUPFAM" id="SSF53822">
    <property type="entry name" value="Periplasmic binding protein-like I"/>
    <property type="match status" value="1"/>
</dbReference>
<reference evidence="5 6" key="1">
    <citation type="submission" date="2016-10" db="EMBL/GenBank/DDBJ databases">
        <authorList>
            <person name="de Groot N.N."/>
        </authorList>
    </citation>
    <scope>NUCLEOTIDE SEQUENCE [LARGE SCALE GENOMIC DNA]</scope>
    <source>
        <strain evidence="5 6">CGMCC 1.10267</strain>
    </source>
</reference>
<proteinExistence type="predicted"/>
<dbReference type="PANTHER" id="PTHR30146">
    <property type="entry name" value="LACI-RELATED TRANSCRIPTIONAL REPRESSOR"/>
    <property type="match status" value="1"/>
</dbReference>
<dbReference type="STRING" id="440168.SAMN04487974_104179"/>
<evidence type="ECO:0000313" key="6">
    <source>
        <dbReference type="Proteomes" id="UP000199495"/>
    </source>
</evidence>
<dbReference type="EMBL" id="FNCS01000004">
    <property type="protein sequence ID" value="SDG59953.1"/>
    <property type="molecule type" value="Genomic_DNA"/>
</dbReference>
<name>A0A1G7VJP2_9HYPH</name>
<dbReference type="PANTHER" id="PTHR30146:SF109">
    <property type="entry name" value="HTH-TYPE TRANSCRIPTIONAL REGULATOR GALS"/>
    <property type="match status" value="1"/>
</dbReference>
<dbReference type="Proteomes" id="UP000199495">
    <property type="component" value="Unassembled WGS sequence"/>
</dbReference>
<dbReference type="Pfam" id="PF13377">
    <property type="entry name" value="Peripla_BP_3"/>
    <property type="match status" value="1"/>
</dbReference>
<dbReference type="SMART" id="SM00354">
    <property type="entry name" value="HTH_LACI"/>
    <property type="match status" value="1"/>
</dbReference>
<keyword evidence="2" id="KW-0238">DNA-binding</keyword>
<dbReference type="InterPro" id="IPR000843">
    <property type="entry name" value="HTH_LacI"/>
</dbReference>
<dbReference type="CDD" id="cd01392">
    <property type="entry name" value="HTH_LacI"/>
    <property type="match status" value="1"/>
</dbReference>
<feature type="domain" description="HTH lacI-type" evidence="4">
    <location>
        <begin position="8"/>
        <end position="62"/>
    </location>
</feature>
<dbReference type="AlphaFoldDB" id="A0A1G7VJP2"/>
<evidence type="ECO:0000256" key="3">
    <source>
        <dbReference type="ARBA" id="ARBA00023163"/>
    </source>
</evidence>
<organism evidence="5 6">
    <name type="scientific">Pelagibacterium luteolum</name>
    <dbReference type="NCBI Taxonomy" id="440168"/>
    <lineage>
        <taxon>Bacteria</taxon>
        <taxon>Pseudomonadati</taxon>
        <taxon>Pseudomonadota</taxon>
        <taxon>Alphaproteobacteria</taxon>
        <taxon>Hyphomicrobiales</taxon>
        <taxon>Devosiaceae</taxon>
        <taxon>Pelagibacterium</taxon>
    </lineage>
</organism>
<evidence type="ECO:0000313" key="5">
    <source>
        <dbReference type="EMBL" id="SDG59953.1"/>
    </source>
</evidence>
<keyword evidence="3" id="KW-0804">Transcription</keyword>
<sequence>MGGTVKRPSIGDVARHAGVSTATVSRALNSPETVTEKTRRKVTEAVEELHYVQSETARNFKLQRASAVLVVAHDIGNIYYSEIFRGIQRRAEASNFSITIANPSPGGTQDLILSNLRTSKVDGVIILSGHEIAERDMKLLQKLYSGTPPIVAMCEERGHVRVPHILIDNERAGYIAGRHLIEMGHVKIGHAYGPNRAPVRRARANGLRRAMTEAGIAINDTYFFEGGFSAIGGRSAAQSYLSLKDRPTAMFMPNDEAAMGFISQLHRYGISVPGDVSVMGFDDIVLADTYVPALTTVHQPKEEMGRHAMNLVLDIIERRTRSELPIIELPVHLVPRDSVARIKP</sequence>
<dbReference type="CDD" id="cd06284">
    <property type="entry name" value="PBP1_LacI-like"/>
    <property type="match status" value="1"/>
</dbReference>